<keyword evidence="5" id="KW-0010">Activator</keyword>
<proteinExistence type="evidence at transcript level"/>
<dbReference type="InterPro" id="IPR015495">
    <property type="entry name" value="Myb_TF_plants"/>
</dbReference>
<evidence type="ECO:0000256" key="1">
    <source>
        <dbReference type="ARBA" id="ARBA00004123"/>
    </source>
</evidence>
<feature type="domain" description="HTH myb-type" evidence="13">
    <location>
        <begin position="1"/>
        <end position="50"/>
    </location>
</feature>
<dbReference type="GO" id="GO:0080090">
    <property type="term" value="P:regulation of primary metabolic process"/>
    <property type="evidence" value="ECO:0007669"/>
    <property type="project" value="UniProtKB-ARBA"/>
</dbReference>
<dbReference type="InterPro" id="IPR017930">
    <property type="entry name" value="Myb_dom"/>
</dbReference>
<evidence type="ECO:0000256" key="8">
    <source>
        <dbReference type="ARBA" id="ARBA00058781"/>
    </source>
</evidence>
<dbReference type="EMBL" id="MW192235">
    <property type="protein sequence ID" value="QSV38992.1"/>
    <property type="molecule type" value="mRNA"/>
</dbReference>
<dbReference type="GO" id="GO:0003677">
    <property type="term" value="F:DNA binding"/>
    <property type="evidence" value="ECO:0007669"/>
    <property type="project" value="UniProtKB-KW"/>
</dbReference>
<dbReference type="PANTHER" id="PTHR47999:SF20">
    <property type="entry name" value="MYB TRANSCRIPTION FACTOR"/>
    <property type="match status" value="1"/>
</dbReference>
<evidence type="ECO:0000256" key="7">
    <source>
        <dbReference type="ARBA" id="ARBA00023242"/>
    </source>
</evidence>
<name>A0A8E5FAR5_9CARY</name>
<sequence>MGGVAWTEEEDRLLRECIHRYGEGKWHRIPLLAGLNRCRKSCRLRWFNYLRPNIKRGSFTSEEVEHIIKLHKLYGNRWSLIASRLPGRTANDVKNYWNCHLSKRLNNPHHVEPKEITNNSVHVQDKNNNIQCESHEYWKRSEIIQTNNPVLFSPMHEPRPTQGSTIPKEIIPYVRDESYDDQTALNQEYYEKYLGAEEHGSVEELSKGMDFELEEIKITMGEQSKFKWDFDELAFDLELWTDSF</sequence>
<dbReference type="PROSITE" id="PS51294">
    <property type="entry name" value="HTH_MYB"/>
    <property type="match status" value="2"/>
</dbReference>
<dbReference type="PROSITE" id="PS50090">
    <property type="entry name" value="MYB_LIKE"/>
    <property type="match status" value="2"/>
</dbReference>
<dbReference type="GO" id="GO:0005634">
    <property type="term" value="C:nucleus"/>
    <property type="evidence" value="ECO:0007669"/>
    <property type="project" value="UniProtKB-SubCell"/>
</dbReference>
<protein>
    <recommendedName>
        <fullName evidence="9">Transcription factor MYB1</fullName>
    </recommendedName>
    <alternativeName>
        <fullName evidence="10">Anthocyanin MYB-like protein 1</fullName>
    </alternativeName>
    <alternativeName>
        <fullName evidence="11">R2R3 MYB transcriptional regulator 1</fullName>
    </alternativeName>
</protein>
<dbReference type="SMART" id="SM00717">
    <property type="entry name" value="SANT"/>
    <property type="match status" value="2"/>
</dbReference>
<evidence type="ECO:0000256" key="6">
    <source>
        <dbReference type="ARBA" id="ARBA00023163"/>
    </source>
</evidence>
<dbReference type="FunFam" id="1.10.10.60:FF:000218">
    <property type="entry name" value="Myb transcription factor"/>
    <property type="match status" value="1"/>
</dbReference>
<comment type="function">
    <text evidence="8">Activates DODA1 and CYP76AD1 in the betalain red pigment pathway.</text>
</comment>
<evidence type="ECO:0000313" key="14">
    <source>
        <dbReference type="EMBL" id="QSV38992.1"/>
    </source>
</evidence>
<dbReference type="Pfam" id="PF00249">
    <property type="entry name" value="Myb_DNA-binding"/>
    <property type="match status" value="2"/>
</dbReference>
<dbReference type="AlphaFoldDB" id="A0A8E5FAR5"/>
<dbReference type="PANTHER" id="PTHR47999">
    <property type="entry name" value="TRANSCRIPTION FACTOR MYB8-RELATED-RELATED"/>
    <property type="match status" value="1"/>
</dbReference>
<dbReference type="CDD" id="cd00167">
    <property type="entry name" value="SANT"/>
    <property type="match status" value="2"/>
</dbReference>
<evidence type="ECO:0000256" key="5">
    <source>
        <dbReference type="ARBA" id="ARBA00023159"/>
    </source>
</evidence>
<keyword evidence="4" id="KW-0238">DNA-binding</keyword>
<feature type="domain" description="HTH myb-type" evidence="13">
    <location>
        <begin position="51"/>
        <end position="105"/>
    </location>
</feature>
<organism evidence="14">
    <name type="scientific">Mammillaria zeilmanniana</name>
    <dbReference type="NCBI Taxonomy" id="278594"/>
    <lineage>
        <taxon>Eukaryota</taxon>
        <taxon>Viridiplantae</taxon>
        <taxon>Streptophyta</taxon>
        <taxon>Embryophyta</taxon>
        <taxon>Tracheophyta</taxon>
        <taxon>Spermatophyta</taxon>
        <taxon>Magnoliopsida</taxon>
        <taxon>eudicotyledons</taxon>
        <taxon>Gunneridae</taxon>
        <taxon>Pentapetalae</taxon>
        <taxon>Caryophyllales</taxon>
        <taxon>Cactineae</taxon>
        <taxon>Cactaceae</taxon>
        <taxon>Cactoideae</taxon>
        <taxon>Cacteae</taxon>
        <taxon>Mammillaria</taxon>
    </lineage>
</organism>
<dbReference type="InterPro" id="IPR001005">
    <property type="entry name" value="SANT/Myb"/>
</dbReference>
<evidence type="ECO:0000259" key="12">
    <source>
        <dbReference type="PROSITE" id="PS50090"/>
    </source>
</evidence>
<evidence type="ECO:0000256" key="2">
    <source>
        <dbReference type="ARBA" id="ARBA00022737"/>
    </source>
</evidence>
<accession>A0A8E5FAR5</accession>
<dbReference type="InterPro" id="IPR009057">
    <property type="entry name" value="Homeodomain-like_sf"/>
</dbReference>
<evidence type="ECO:0000256" key="11">
    <source>
        <dbReference type="ARBA" id="ARBA00081461"/>
    </source>
</evidence>
<comment type="subcellular location">
    <subcellularLocation>
        <location evidence="1">Nucleus</location>
    </subcellularLocation>
</comment>
<evidence type="ECO:0000259" key="13">
    <source>
        <dbReference type="PROSITE" id="PS51294"/>
    </source>
</evidence>
<keyword evidence="2" id="KW-0677">Repeat</keyword>
<reference evidence="14" key="1">
    <citation type="submission" date="2020-10" db="EMBL/GenBank/DDBJ databases">
        <authorList>
            <person name="Sakuta M."/>
        </authorList>
    </citation>
    <scope>NUCLEOTIDE SEQUENCE</scope>
</reference>
<keyword evidence="3" id="KW-0805">Transcription regulation</keyword>
<evidence type="ECO:0000256" key="4">
    <source>
        <dbReference type="ARBA" id="ARBA00023125"/>
    </source>
</evidence>
<dbReference type="SUPFAM" id="SSF46689">
    <property type="entry name" value="Homeodomain-like"/>
    <property type="match status" value="1"/>
</dbReference>
<dbReference type="Gene3D" id="1.10.10.60">
    <property type="entry name" value="Homeodomain-like"/>
    <property type="match status" value="2"/>
</dbReference>
<evidence type="ECO:0000256" key="10">
    <source>
        <dbReference type="ARBA" id="ARBA00078693"/>
    </source>
</evidence>
<keyword evidence="7" id="KW-0539">Nucleus</keyword>
<evidence type="ECO:0000256" key="3">
    <source>
        <dbReference type="ARBA" id="ARBA00023015"/>
    </source>
</evidence>
<keyword evidence="6" id="KW-0804">Transcription</keyword>
<evidence type="ECO:0000256" key="9">
    <source>
        <dbReference type="ARBA" id="ARBA00070748"/>
    </source>
</evidence>
<feature type="domain" description="Myb-like" evidence="12">
    <location>
        <begin position="6"/>
        <end position="50"/>
    </location>
</feature>
<feature type="domain" description="Myb-like" evidence="12">
    <location>
        <begin position="51"/>
        <end position="101"/>
    </location>
</feature>